<dbReference type="KEGG" id="mflg:ABS361_01265"/>
<accession>A0AAU7XB40</accession>
<sequence>MTRESDIKKVLAPLARRRADLFYKRRRFFLTPIRHVIRAVVIRPSYWGPGPFYVHWGVALTFEPTAPLGWPLLPEVSRGAGWDVSAPGIAERVWDLMEAEALPPLDRIGSLDELDRFLEGRPQPTYGWQRYSGASFLLAVARGNFGFCDEYLDGPFGYRTGYAAEKQRAETLAPLISARDRAGIARLLHEWEAFRIKALKLEKYWEPTPFPVESEV</sequence>
<dbReference type="RefSeq" id="WP_407050056.1">
    <property type="nucleotide sequence ID" value="NZ_CP158568.1"/>
</dbReference>
<protein>
    <recommendedName>
        <fullName evidence="2">DUF4304 domain-containing protein</fullName>
    </recommendedName>
</protein>
<organism evidence="1">
    <name type="scientific">Methyloraptor flagellatus</name>
    <dbReference type="NCBI Taxonomy" id="3162530"/>
    <lineage>
        <taxon>Bacteria</taxon>
        <taxon>Pseudomonadati</taxon>
        <taxon>Pseudomonadota</taxon>
        <taxon>Alphaproteobacteria</taxon>
        <taxon>Hyphomicrobiales</taxon>
        <taxon>Ancalomicrobiaceae</taxon>
        <taxon>Methyloraptor</taxon>
    </lineage>
</organism>
<name>A0AAU7XB40_9HYPH</name>
<reference evidence="1" key="1">
    <citation type="submission" date="2024-06" db="EMBL/GenBank/DDBJ databases">
        <title>Methylostella associata gen. nov., sp. nov., a novel Ancalomicrobiaceae-affiliated facultatively methylotrophic bacteria that feed on methanotrophs of the genus Methylococcus.</title>
        <authorList>
            <person name="Saltykova V."/>
            <person name="Danilova O.V."/>
            <person name="Oshkin I.Y."/>
            <person name="Belova S.E."/>
            <person name="Pimenov N.V."/>
            <person name="Dedysh S.N."/>
        </authorList>
    </citation>
    <scope>NUCLEOTIDE SEQUENCE</scope>
    <source>
        <strain evidence="1">S20</strain>
    </source>
</reference>
<dbReference type="EMBL" id="CP158568">
    <property type="protein sequence ID" value="XBY44964.1"/>
    <property type="molecule type" value="Genomic_DNA"/>
</dbReference>
<proteinExistence type="predicted"/>
<evidence type="ECO:0000313" key="1">
    <source>
        <dbReference type="EMBL" id="XBY44964.1"/>
    </source>
</evidence>
<evidence type="ECO:0008006" key="2">
    <source>
        <dbReference type="Google" id="ProtNLM"/>
    </source>
</evidence>
<dbReference type="AlphaFoldDB" id="A0AAU7XB40"/>
<gene>
    <name evidence="1" type="ORF">ABS361_01265</name>
</gene>